<dbReference type="InterPro" id="IPR019787">
    <property type="entry name" value="Znf_PHD-finger"/>
</dbReference>
<dbReference type="InterPro" id="IPR011011">
    <property type="entry name" value="Znf_FYVE_PHD"/>
</dbReference>
<dbReference type="GO" id="GO:0008270">
    <property type="term" value="F:zinc ion binding"/>
    <property type="evidence" value="ECO:0007669"/>
    <property type="project" value="UniProtKB-KW"/>
</dbReference>
<organism evidence="5">
    <name type="scientific">Arcella intermedia</name>
    <dbReference type="NCBI Taxonomy" id="1963864"/>
    <lineage>
        <taxon>Eukaryota</taxon>
        <taxon>Amoebozoa</taxon>
        <taxon>Tubulinea</taxon>
        <taxon>Elardia</taxon>
        <taxon>Arcellinida</taxon>
        <taxon>Sphaerothecina</taxon>
        <taxon>Arcellidae</taxon>
        <taxon>Arcella</taxon>
    </lineage>
</organism>
<evidence type="ECO:0000259" key="4">
    <source>
        <dbReference type="Pfam" id="PF00628"/>
    </source>
</evidence>
<evidence type="ECO:0000256" key="3">
    <source>
        <dbReference type="ARBA" id="ARBA00022833"/>
    </source>
</evidence>
<protein>
    <recommendedName>
        <fullName evidence="4">PHD-type domain-containing protein</fullName>
    </recommendedName>
</protein>
<reference evidence="5" key="1">
    <citation type="journal article" date="2020" name="J. Eukaryot. Microbiol.">
        <title>De novo Sequencing, Assembly and Annotation of the Transcriptome for the Free-Living Testate Amoeba Arcella intermedia.</title>
        <authorList>
            <person name="Ribeiro G.M."/>
            <person name="Porfirio-Sousa A.L."/>
            <person name="Maurer-Alcala X.X."/>
            <person name="Katz L.A."/>
            <person name="Lahr D.J.G."/>
        </authorList>
    </citation>
    <scope>NUCLEOTIDE SEQUENCE</scope>
</reference>
<evidence type="ECO:0000256" key="1">
    <source>
        <dbReference type="ARBA" id="ARBA00022723"/>
    </source>
</evidence>
<keyword evidence="3" id="KW-0862">Zinc</keyword>
<dbReference type="InterPro" id="IPR047157">
    <property type="entry name" value="PHRF1/Atg35"/>
</dbReference>
<dbReference type="PANTHER" id="PTHR12618:SF20">
    <property type="entry name" value="PHD AND RING FINGER DOMAIN-CONTAINING PROTEIN 1"/>
    <property type="match status" value="1"/>
</dbReference>
<dbReference type="Pfam" id="PF00628">
    <property type="entry name" value="PHD"/>
    <property type="match status" value="1"/>
</dbReference>
<dbReference type="Gene3D" id="3.30.40.10">
    <property type="entry name" value="Zinc/RING finger domain, C3HC4 (zinc finger)"/>
    <property type="match status" value="1"/>
</dbReference>
<accession>A0A6B2LW40</accession>
<dbReference type="EMBL" id="GIBP01012523">
    <property type="protein sequence ID" value="NDV41492.1"/>
    <property type="molecule type" value="Transcribed_RNA"/>
</dbReference>
<name>A0A6B2LW40_9EUKA</name>
<proteinExistence type="predicted"/>
<dbReference type="AlphaFoldDB" id="A0A6B2LW40"/>
<keyword evidence="1" id="KW-0479">Metal-binding</keyword>
<dbReference type="SUPFAM" id="SSF57903">
    <property type="entry name" value="FYVE/PHD zinc finger"/>
    <property type="match status" value="1"/>
</dbReference>
<dbReference type="PANTHER" id="PTHR12618">
    <property type="entry name" value="PHD AND RING FINGER DOMAIN-CONTAINING PROTEIN 1"/>
    <property type="match status" value="1"/>
</dbReference>
<sequence length="59" mass="6744">MLCDCCNDPYHMFCLPRPLAEVPLGEWFCESCYVLDQNHSLMTYLSAKKKKKGVQGTSI</sequence>
<dbReference type="InterPro" id="IPR013083">
    <property type="entry name" value="Znf_RING/FYVE/PHD"/>
</dbReference>
<keyword evidence="2" id="KW-0863">Zinc-finger</keyword>
<evidence type="ECO:0000313" key="5">
    <source>
        <dbReference type="EMBL" id="NDV41492.1"/>
    </source>
</evidence>
<evidence type="ECO:0000256" key="2">
    <source>
        <dbReference type="ARBA" id="ARBA00022771"/>
    </source>
</evidence>
<feature type="domain" description="PHD-type" evidence="4">
    <location>
        <begin position="1"/>
        <end position="32"/>
    </location>
</feature>